<dbReference type="EMBL" id="JBBPHU010000008">
    <property type="protein sequence ID" value="KAK7514965.1"/>
    <property type="molecule type" value="Genomic_DNA"/>
</dbReference>
<keyword evidence="2" id="KW-1133">Transmembrane helix</keyword>
<comment type="caution">
    <text evidence="3">The sequence shown here is derived from an EMBL/GenBank/DDBJ whole genome shotgun (WGS) entry which is preliminary data.</text>
</comment>
<keyword evidence="2" id="KW-0472">Membrane</keyword>
<evidence type="ECO:0000256" key="1">
    <source>
        <dbReference type="SAM" id="MobiDB-lite"/>
    </source>
</evidence>
<feature type="compositionally biased region" description="Polar residues" evidence="1">
    <location>
        <begin position="26"/>
        <end position="46"/>
    </location>
</feature>
<dbReference type="Proteomes" id="UP001363622">
    <property type="component" value="Unassembled WGS sequence"/>
</dbReference>
<protein>
    <recommendedName>
        <fullName evidence="5">Membrane protein UL56</fullName>
    </recommendedName>
</protein>
<reference evidence="3 4" key="1">
    <citation type="submission" date="2024-04" db="EMBL/GenBank/DDBJ databases">
        <title>Phyllosticta paracitricarpa is synonymous to the EU quarantine fungus P. citricarpa based on phylogenomic analyses.</title>
        <authorList>
            <consortium name="Lawrence Berkeley National Laboratory"/>
            <person name="Van Ingen-Buijs V.A."/>
            <person name="Van Westerhoven A.C."/>
            <person name="Haridas S."/>
            <person name="Skiadas P."/>
            <person name="Martin F."/>
            <person name="Groenewald J.Z."/>
            <person name="Crous P.W."/>
            <person name="Seidl M.F."/>
        </authorList>
    </citation>
    <scope>NUCLEOTIDE SEQUENCE [LARGE SCALE GENOMIC DNA]</scope>
    <source>
        <strain evidence="3 4">CBS 123371</strain>
    </source>
</reference>
<name>A0ABR1KL52_9PEZI</name>
<organism evidence="3 4">
    <name type="scientific">Phyllosticta citriasiana</name>
    <dbReference type="NCBI Taxonomy" id="595635"/>
    <lineage>
        <taxon>Eukaryota</taxon>
        <taxon>Fungi</taxon>
        <taxon>Dikarya</taxon>
        <taxon>Ascomycota</taxon>
        <taxon>Pezizomycotina</taxon>
        <taxon>Dothideomycetes</taxon>
        <taxon>Dothideomycetes incertae sedis</taxon>
        <taxon>Botryosphaeriales</taxon>
        <taxon>Phyllostictaceae</taxon>
        <taxon>Phyllosticta</taxon>
    </lineage>
</organism>
<accession>A0ABR1KL52</accession>
<sequence>MGYWGHIRKQVESSFVAPGGPLPQAVTISSPSSAKDGDSTIQPCIQFTSRRFASTSSSSSSATNQPEDQQGMELQEFHPPTPPPRRRTLPLHQPPPADWIGEGFAAPPRGSSSPSSAPLIHTSWGVAYAQDGRSYNYTLLPQQELDEWRGGRPHIVDRRRSCCVVGVSLLVAGLVVAAVLLVVRASKKSG</sequence>
<keyword evidence="4" id="KW-1185">Reference proteome</keyword>
<feature type="region of interest" description="Disordered" evidence="1">
    <location>
        <begin position="15"/>
        <end position="116"/>
    </location>
</feature>
<feature type="compositionally biased region" description="Low complexity" evidence="1">
    <location>
        <begin position="47"/>
        <end position="62"/>
    </location>
</feature>
<feature type="transmembrane region" description="Helical" evidence="2">
    <location>
        <begin position="164"/>
        <end position="183"/>
    </location>
</feature>
<evidence type="ECO:0008006" key="5">
    <source>
        <dbReference type="Google" id="ProtNLM"/>
    </source>
</evidence>
<evidence type="ECO:0000256" key="2">
    <source>
        <dbReference type="SAM" id="Phobius"/>
    </source>
</evidence>
<feature type="compositionally biased region" description="Low complexity" evidence="1">
    <location>
        <begin position="105"/>
        <end position="116"/>
    </location>
</feature>
<keyword evidence="2" id="KW-0812">Transmembrane</keyword>
<evidence type="ECO:0000313" key="3">
    <source>
        <dbReference type="EMBL" id="KAK7514965.1"/>
    </source>
</evidence>
<gene>
    <name evidence="3" type="ORF">IWZ03DRAFT_407710</name>
</gene>
<proteinExistence type="predicted"/>
<evidence type="ECO:0000313" key="4">
    <source>
        <dbReference type="Proteomes" id="UP001363622"/>
    </source>
</evidence>